<evidence type="ECO:0000256" key="1">
    <source>
        <dbReference type="SAM" id="Phobius"/>
    </source>
</evidence>
<dbReference type="GeneID" id="7834055"/>
<dbReference type="EMBL" id="GG662633">
    <property type="protein sequence ID" value="EAR99946.2"/>
    <property type="molecule type" value="Genomic_DNA"/>
</dbReference>
<organism evidence="2 3">
    <name type="scientific">Tetrahymena thermophila (strain SB210)</name>
    <dbReference type="NCBI Taxonomy" id="312017"/>
    <lineage>
        <taxon>Eukaryota</taxon>
        <taxon>Sar</taxon>
        <taxon>Alveolata</taxon>
        <taxon>Ciliophora</taxon>
        <taxon>Intramacronucleata</taxon>
        <taxon>Oligohymenophorea</taxon>
        <taxon>Hymenostomatida</taxon>
        <taxon>Tetrahymenina</taxon>
        <taxon>Tetrahymenidae</taxon>
        <taxon>Tetrahymena</taxon>
    </lineage>
</organism>
<feature type="transmembrane region" description="Helical" evidence="1">
    <location>
        <begin position="576"/>
        <end position="600"/>
    </location>
</feature>
<dbReference type="RefSeq" id="XP_001020191.2">
    <property type="nucleotide sequence ID" value="XM_001020191.2"/>
</dbReference>
<name>Q23TU9_TETTS</name>
<dbReference type="Proteomes" id="UP000009168">
    <property type="component" value="Unassembled WGS sequence"/>
</dbReference>
<evidence type="ECO:0000313" key="3">
    <source>
        <dbReference type="Proteomes" id="UP000009168"/>
    </source>
</evidence>
<keyword evidence="3" id="KW-1185">Reference proteome</keyword>
<dbReference type="PANTHER" id="PTHR11319:SF35">
    <property type="entry name" value="OUTER MEMBRANE PROTEIN PMPC-RELATED"/>
    <property type="match status" value="1"/>
</dbReference>
<dbReference type="AlphaFoldDB" id="Q23TU9"/>
<dbReference type="InParanoid" id="Q23TU9"/>
<dbReference type="SUPFAM" id="SSF51126">
    <property type="entry name" value="Pectin lyase-like"/>
    <property type="match status" value="1"/>
</dbReference>
<keyword evidence="1" id="KW-0472">Membrane</keyword>
<dbReference type="HOGENOM" id="CLU_003191_1_1_1"/>
<sequence>MSQQVSAGQVLLDSSIFMDINIQNDIPFISLEKILAVQLNQLTFRNITIQQNTYSSILVIDSCNQINISKSSFISNSNQKGKGGSIQAIDNQFIEIENSQFSQNKCLSLNGGALFISNSVFQAQVIIKNSLFNFNTAIYSTGGAIHLENSNLKMYNTSIFSNEAAIGGGVFYQQIIPDFILDFQKGIVYNNKIINNKATIFGKNFGSALRKIKISLDDIKVNNQSLIIKNNSLEEVIQLKSGNQISFQRIQILDEENNPVIIPNSNEPYLTKYCSSVQALIQEVGISVEWDQSSTVLKLVSNTISELQDSKQQVYFKQGKLELEIKIQFLGCSVGDILTHQEKSLICEQCPDGKYSLNLNDTTCQQCPDSAVKCIGSNIYLRNGYWRENEYTDNIVYCDFNPNSCQAESNLSKMNCIQGYKGPICKSCDIYGDVWEYRYSQLFDEGNCYRCSQNVLYIVLQNLAIFLFASCYIFGILKKIISSLQAKLAGYFINKADIIYLGTTLTDKDKSQIVSKILTDHLQMLSLLNTIQISIPSFFKASIGLSGNPLRVTSKSFDCIFSQFPNLQPLWFYQTIWSFSLPATLFITYLIFGVLIYYLYVFLFFPYGDNNLNQINKLLKDWKQKLLRH</sequence>
<dbReference type="KEGG" id="tet:TTHERM_00912220"/>
<accession>Q23TU9</accession>
<feature type="transmembrane region" description="Helical" evidence="1">
    <location>
        <begin position="455"/>
        <end position="477"/>
    </location>
</feature>
<proteinExistence type="predicted"/>
<keyword evidence="1" id="KW-1133">Transmembrane helix</keyword>
<dbReference type="PANTHER" id="PTHR11319">
    <property type="entry name" value="G PROTEIN-COUPLED RECEPTOR-RELATED"/>
    <property type="match status" value="1"/>
</dbReference>
<protein>
    <submittedName>
        <fullName evidence="2">Transmembrane protein, putative</fullName>
    </submittedName>
</protein>
<evidence type="ECO:0000313" key="2">
    <source>
        <dbReference type="EMBL" id="EAR99946.2"/>
    </source>
</evidence>
<dbReference type="InterPro" id="IPR011050">
    <property type="entry name" value="Pectin_lyase_fold/virulence"/>
</dbReference>
<gene>
    <name evidence="2" type="ORF">TTHERM_00912220</name>
</gene>
<reference evidence="3" key="1">
    <citation type="journal article" date="2006" name="PLoS Biol.">
        <title>Macronuclear genome sequence of the ciliate Tetrahymena thermophila, a model eukaryote.</title>
        <authorList>
            <person name="Eisen J.A."/>
            <person name="Coyne R.S."/>
            <person name="Wu M."/>
            <person name="Wu D."/>
            <person name="Thiagarajan M."/>
            <person name="Wortman J.R."/>
            <person name="Badger J.H."/>
            <person name="Ren Q."/>
            <person name="Amedeo P."/>
            <person name="Jones K.M."/>
            <person name="Tallon L.J."/>
            <person name="Delcher A.L."/>
            <person name="Salzberg S.L."/>
            <person name="Silva J.C."/>
            <person name="Haas B.J."/>
            <person name="Majoros W.H."/>
            <person name="Farzad M."/>
            <person name="Carlton J.M."/>
            <person name="Smith R.K. Jr."/>
            <person name="Garg J."/>
            <person name="Pearlman R.E."/>
            <person name="Karrer K.M."/>
            <person name="Sun L."/>
            <person name="Manning G."/>
            <person name="Elde N.C."/>
            <person name="Turkewitz A.P."/>
            <person name="Asai D.J."/>
            <person name="Wilkes D.E."/>
            <person name="Wang Y."/>
            <person name="Cai H."/>
            <person name="Collins K."/>
            <person name="Stewart B.A."/>
            <person name="Lee S.R."/>
            <person name="Wilamowska K."/>
            <person name="Weinberg Z."/>
            <person name="Ruzzo W.L."/>
            <person name="Wloga D."/>
            <person name="Gaertig J."/>
            <person name="Frankel J."/>
            <person name="Tsao C.-C."/>
            <person name="Gorovsky M.A."/>
            <person name="Keeling P.J."/>
            <person name="Waller R.F."/>
            <person name="Patron N.J."/>
            <person name="Cherry J.M."/>
            <person name="Stover N.A."/>
            <person name="Krieger C.J."/>
            <person name="del Toro C."/>
            <person name="Ryder H.F."/>
            <person name="Williamson S.C."/>
            <person name="Barbeau R.A."/>
            <person name="Hamilton E.P."/>
            <person name="Orias E."/>
        </authorList>
    </citation>
    <scope>NUCLEOTIDE SEQUENCE [LARGE SCALE GENOMIC DNA]</scope>
    <source>
        <strain evidence="3">SB210</strain>
    </source>
</reference>
<dbReference type="OrthoDB" id="338325at2759"/>
<keyword evidence="1 2" id="KW-0812">Transmembrane</keyword>